<dbReference type="InterPro" id="IPR032808">
    <property type="entry name" value="DoxX"/>
</dbReference>
<keyword evidence="4 7" id="KW-0812">Transmembrane</keyword>
<evidence type="ECO:0000256" key="7">
    <source>
        <dbReference type="SAM" id="Phobius"/>
    </source>
</evidence>
<dbReference type="KEGG" id="spap:H3Z74_10890"/>
<feature type="transmembrane region" description="Helical" evidence="7">
    <location>
        <begin position="88"/>
        <end position="107"/>
    </location>
</feature>
<dbReference type="RefSeq" id="WP_187763893.1">
    <property type="nucleotide sequence ID" value="NZ_CP061038.1"/>
</dbReference>
<reference evidence="8 9" key="1">
    <citation type="submission" date="2020-09" db="EMBL/GenBank/DDBJ databases">
        <title>Sphingomonas sp., a new species isolated from pork steak.</title>
        <authorList>
            <person name="Heidler von Heilborn D."/>
        </authorList>
    </citation>
    <scope>NUCLEOTIDE SEQUENCE [LARGE SCALE GENOMIC DNA]</scope>
    <source>
        <strain evidence="9">S8-3T</strain>
    </source>
</reference>
<dbReference type="AlphaFoldDB" id="A0A7H0LPI5"/>
<evidence type="ECO:0000256" key="2">
    <source>
        <dbReference type="ARBA" id="ARBA00006679"/>
    </source>
</evidence>
<evidence type="ECO:0000256" key="1">
    <source>
        <dbReference type="ARBA" id="ARBA00004651"/>
    </source>
</evidence>
<evidence type="ECO:0000256" key="4">
    <source>
        <dbReference type="ARBA" id="ARBA00022692"/>
    </source>
</evidence>
<gene>
    <name evidence="8" type="ORF">H3Z74_10890</name>
</gene>
<evidence type="ECO:0000313" key="9">
    <source>
        <dbReference type="Proteomes" id="UP000516148"/>
    </source>
</evidence>
<dbReference type="GO" id="GO:0005886">
    <property type="term" value="C:plasma membrane"/>
    <property type="evidence" value="ECO:0007669"/>
    <property type="project" value="UniProtKB-SubCell"/>
</dbReference>
<dbReference type="PANTHER" id="PTHR33452:SF1">
    <property type="entry name" value="INNER MEMBRANE PROTEIN YPHA-RELATED"/>
    <property type="match status" value="1"/>
</dbReference>
<keyword evidence="5 7" id="KW-1133">Transmembrane helix</keyword>
<keyword evidence="9" id="KW-1185">Reference proteome</keyword>
<dbReference type="InterPro" id="IPR051907">
    <property type="entry name" value="DoxX-like_oxidoreductase"/>
</dbReference>
<evidence type="ECO:0000256" key="6">
    <source>
        <dbReference type="ARBA" id="ARBA00023136"/>
    </source>
</evidence>
<name>A0A7H0LPI5_9SPHN</name>
<dbReference type="PANTHER" id="PTHR33452">
    <property type="entry name" value="OXIDOREDUCTASE CATD-RELATED"/>
    <property type="match status" value="1"/>
</dbReference>
<keyword evidence="3" id="KW-1003">Cell membrane</keyword>
<proteinExistence type="inferred from homology"/>
<comment type="subcellular location">
    <subcellularLocation>
        <location evidence="1">Cell membrane</location>
        <topology evidence="1">Multi-pass membrane protein</topology>
    </subcellularLocation>
</comment>
<feature type="transmembrane region" description="Helical" evidence="7">
    <location>
        <begin position="113"/>
        <end position="133"/>
    </location>
</feature>
<keyword evidence="6 7" id="KW-0472">Membrane</keyword>
<protein>
    <submittedName>
        <fullName evidence="8">DoxX family protein</fullName>
    </submittedName>
</protein>
<dbReference type="Pfam" id="PF07681">
    <property type="entry name" value="DoxX"/>
    <property type="match status" value="1"/>
</dbReference>
<accession>A0A7H0LPI5</accession>
<dbReference type="EMBL" id="CP061038">
    <property type="protein sequence ID" value="QNQ11588.1"/>
    <property type="molecule type" value="Genomic_DNA"/>
</dbReference>
<evidence type="ECO:0000256" key="3">
    <source>
        <dbReference type="ARBA" id="ARBA00022475"/>
    </source>
</evidence>
<comment type="similarity">
    <text evidence="2">Belongs to the DoxX family.</text>
</comment>
<feature type="transmembrane region" description="Helical" evidence="7">
    <location>
        <begin position="12"/>
        <end position="35"/>
    </location>
</feature>
<organism evidence="8 9">
    <name type="scientific">Sphingomonas alpina</name>
    <dbReference type="NCBI Taxonomy" id="653931"/>
    <lineage>
        <taxon>Bacteria</taxon>
        <taxon>Pseudomonadati</taxon>
        <taxon>Pseudomonadota</taxon>
        <taxon>Alphaproteobacteria</taxon>
        <taxon>Sphingomonadales</taxon>
        <taxon>Sphingomonadaceae</taxon>
        <taxon>Sphingomonas</taxon>
    </lineage>
</organism>
<evidence type="ECO:0000256" key="5">
    <source>
        <dbReference type="ARBA" id="ARBA00022989"/>
    </source>
</evidence>
<feature type="transmembrane region" description="Helical" evidence="7">
    <location>
        <begin position="61"/>
        <end position="81"/>
    </location>
</feature>
<dbReference type="Proteomes" id="UP000516148">
    <property type="component" value="Chromosome"/>
</dbReference>
<evidence type="ECO:0000313" key="8">
    <source>
        <dbReference type="EMBL" id="QNQ11588.1"/>
    </source>
</evidence>
<sequence>MRREWVKADFLARGSDAALLLARVVIGAFLVWGTWDNVVSTERMNEFAAFLRHNRFAAPEIMAPLSVWAQFLTGIALILGLATRWAGLICTVNFIVALVMVDAVLGIRGAFPSVALILFGLVFATIGAGGFSIDRLIGRDRVQGHSI</sequence>